<evidence type="ECO:0008006" key="4">
    <source>
        <dbReference type="Google" id="ProtNLM"/>
    </source>
</evidence>
<dbReference type="EMBL" id="JANCYU010000004">
    <property type="protein sequence ID" value="KAK4522410.1"/>
    <property type="molecule type" value="Genomic_DNA"/>
</dbReference>
<organism evidence="2 3">
    <name type="scientific">Galdieria yellowstonensis</name>
    <dbReference type="NCBI Taxonomy" id="3028027"/>
    <lineage>
        <taxon>Eukaryota</taxon>
        <taxon>Rhodophyta</taxon>
        <taxon>Bangiophyceae</taxon>
        <taxon>Galdieriales</taxon>
        <taxon>Galdieriaceae</taxon>
        <taxon>Galdieria</taxon>
    </lineage>
</organism>
<comment type="caution">
    <text evidence="2">The sequence shown here is derived from an EMBL/GenBank/DDBJ whole genome shotgun (WGS) entry which is preliminary data.</text>
</comment>
<accession>A0AAV9I7U4</accession>
<feature type="region of interest" description="Disordered" evidence="1">
    <location>
        <begin position="220"/>
        <end position="252"/>
    </location>
</feature>
<dbReference type="Proteomes" id="UP001300502">
    <property type="component" value="Unassembled WGS sequence"/>
</dbReference>
<evidence type="ECO:0000313" key="3">
    <source>
        <dbReference type="Proteomes" id="UP001300502"/>
    </source>
</evidence>
<keyword evidence="3" id="KW-1185">Reference proteome</keyword>
<proteinExistence type="predicted"/>
<reference evidence="2 3" key="1">
    <citation type="submission" date="2022-07" db="EMBL/GenBank/DDBJ databases">
        <title>Genome-wide signatures of adaptation to extreme environments.</title>
        <authorList>
            <person name="Cho C.H."/>
            <person name="Yoon H.S."/>
        </authorList>
    </citation>
    <scope>NUCLEOTIDE SEQUENCE [LARGE SCALE GENOMIC DNA]</scope>
    <source>
        <strain evidence="2 3">108.79 E11</strain>
    </source>
</reference>
<sequence length="252" mass="29098">MEISYILNESRDNLSPWNKPSLPQLVRISTCEESEASKHVNTSGSQSDTLRFQSSLRLSEAEYREEEPPLSGSGHGSYSAARNNRRLRFIRMIEEEQEEESRLQERLTWLMRRVGVQKASQALREQLKDAVPIIHGSAKDTVVLERPSSRRDTRSGTPLSEEQRLSRRNMQKRESKRRLFRYYQNQLDAIRENMRRIREATIICEFLFDELIEKTFAKYKQQRNDSKSAAQGPSSLTTNSGQDGASEGVAEQ</sequence>
<feature type="region of interest" description="Disordered" evidence="1">
    <location>
        <begin position="142"/>
        <end position="173"/>
    </location>
</feature>
<name>A0AAV9I7U4_9RHOD</name>
<feature type="compositionally biased region" description="Polar residues" evidence="1">
    <location>
        <begin position="227"/>
        <end position="243"/>
    </location>
</feature>
<evidence type="ECO:0000313" key="2">
    <source>
        <dbReference type="EMBL" id="KAK4522410.1"/>
    </source>
</evidence>
<gene>
    <name evidence="2" type="ORF">GAYE_HTGSCF06PCTG21G0297</name>
</gene>
<dbReference type="AlphaFoldDB" id="A0AAV9I7U4"/>
<protein>
    <recommendedName>
        <fullName evidence="4">BZIP domain-containing protein</fullName>
    </recommendedName>
</protein>
<evidence type="ECO:0000256" key="1">
    <source>
        <dbReference type="SAM" id="MobiDB-lite"/>
    </source>
</evidence>